<dbReference type="AlphaFoldDB" id="A0A397PKA2"/>
<gene>
    <name evidence="1" type="ORF">DFR49_1106</name>
</gene>
<comment type="caution">
    <text evidence="1">The sequence shown here is derived from an EMBL/GenBank/DDBJ whole genome shotgun (WGS) entry which is preliminary data.</text>
</comment>
<evidence type="ECO:0000313" key="1">
    <source>
        <dbReference type="EMBL" id="RIA46564.1"/>
    </source>
</evidence>
<dbReference type="RefSeq" id="WP_147373655.1">
    <property type="nucleotide sequence ID" value="NZ_QXDC01000002.1"/>
</dbReference>
<organism evidence="1 2">
    <name type="scientific">Hephaestia caeni</name>
    <dbReference type="NCBI Taxonomy" id="645617"/>
    <lineage>
        <taxon>Bacteria</taxon>
        <taxon>Pseudomonadati</taxon>
        <taxon>Pseudomonadota</taxon>
        <taxon>Alphaproteobacteria</taxon>
        <taxon>Sphingomonadales</taxon>
        <taxon>Sphingomonadaceae</taxon>
        <taxon>Hephaestia</taxon>
    </lineage>
</organism>
<dbReference type="OrthoDB" id="9820626at2"/>
<proteinExistence type="predicted"/>
<dbReference type="EMBL" id="QXDC01000002">
    <property type="protein sequence ID" value="RIA46564.1"/>
    <property type="molecule type" value="Genomic_DNA"/>
</dbReference>
<reference evidence="1 2" key="1">
    <citation type="submission" date="2018-08" db="EMBL/GenBank/DDBJ databases">
        <title>Genomic Encyclopedia of Type Strains, Phase IV (KMG-IV): sequencing the most valuable type-strain genomes for metagenomic binning, comparative biology and taxonomic classification.</title>
        <authorList>
            <person name="Goeker M."/>
        </authorList>
    </citation>
    <scope>NUCLEOTIDE SEQUENCE [LARGE SCALE GENOMIC DNA]</scope>
    <source>
        <strain evidence="1 2">DSM 25527</strain>
    </source>
</reference>
<protein>
    <submittedName>
        <fullName evidence="1">Uncharacterized protein</fullName>
    </submittedName>
</protein>
<sequence length="220" mass="25234">MLTTSEFSLPADDLGPLGNAFDMIGRHRFGPRWTTDMARAVRLGQRSRDREKRARGNWAVKALTQCVENGWLPLVYFVGGRRVRYFDDSHGPTLHALYPQPTEDLEGQIELKGGDIHPCMVDASDLSDVLRRKFPKPSANRTGPRRNFLRFEEELDRYFNDHPLDTRGCEVIRDLGKILPEESMPSRASAYRLIYEATKRVQAHFLNAQSETNMRRTTLA</sequence>
<keyword evidence="2" id="KW-1185">Reference proteome</keyword>
<dbReference type="Proteomes" id="UP000266568">
    <property type="component" value="Unassembled WGS sequence"/>
</dbReference>
<accession>A0A397PKA2</accession>
<evidence type="ECO:0000313" key="2">
    <source>
        <dbReference type="Proteomes" id="UP000266568"/>
    </source>
</evidence>
<name>A0A397PKA2_9SPHN</name>